<protein>
    <submittedName>
        <fullName evidence="3">Actin cross-linking</fullName>
    </submittedName>
</protein>
<reference evidence="3" key="1">
    <citation type="journal article" date="2022" name="G3 (Bethesda)">
        <title>High quality genome of the basidiomycete yeast Dioszegia hungarica PDD-24b-2 isolated from cloud water.</title>
        <authorList>
            <person name="Jarrige D."/>
            <person name="Haridas S."/>
            <person name="Bleykasten-Grosshans C."/>
            <person name="Joly M."/>
            <person name="Nadalig T."/>
            <person name="Sancelme M."/>
            <person name="Vuilleumier S."/>
            <person name="Grigoriev I.V."/>
            <person name="Amato P."/>
            <person name="Bringel F."/>
        </authorList>
    </citation>
    <scope>NUCLEOTIDE SEQUENCE</scope>
    <source>
        <strain evidence="3">PDD-24b-2</strain>
    </source>
</reference>
<dbReference type="InterPro" id="IPR027417">
    <property type="entry name" value="P-loop_NTPase"/>
</dbReference>
<comment type="caution">
    <text evidence="3">The sequence shown here is derived from an EMBL/GenBank/DDBJ whole genome shotgun (WGS) entry which is preliminary data.</text>
</comment>
<sequence>MAASRFGASKFRNSVPFVPPREEWYRSNLPTSSSNSTSSATSSFRSELQTNRQSLVTISPAGDLSWRGYHAAGAAAKVGHGKVGSGGGVGDWDLGRVEGDEMAVGGSDGSISLYRLHPDDTALPSAEHTTPASGSPITSISLHPTVPSIVLSSSVPQSAAIWDFSSSPSAPSIELEAKEPKGMWSVAWSPDGRLVAGIGKSGTGYIWEPRSSTTPTMTRALPLQPLKPARVVWVGEDIFVTSTSRTRNREYHLFSTSKSLGTVFTQNIDTNTAPLIPTVDQERRIVYLAGKGDMTLRQVELSGPNGFQETLHSLPFAISAAGLALASPTVLPVMQAQIATVLVPVVDKDGEAVLPFGIRVPRRQLIDFHEDLYPEIRGYLPESSAQEWFDGQDKMPLPISLDPAKRTTWEAELGKQSAQRSADKPAGTASSQREPSPPPVIQEAAKAEIPPVPVASSSAPPKTAESAPEQPSLDVPALQGDETYSSTAYKARLIAQHIKGDLERHRKSGAKEPMFVGLQGPQGCGKTTLCDGFVAYLSEKLGIKAAVLSLDDLYHTNANLKAVAAKHPNNHLLSGRGPPGTHDTDLAQSVLTSVKAINDSSATVDLPIFDKSLVNGEGDRSSRVITISGPIDVFILEGWSMGFAPLSSDRLKERYASAPSDAYFAAHSLEALTELNDYLTTFSSAVYPFFSTLITVVPTSYEHVFAWRLQQEHAMKAANGGKGMTDEGVRKFVERYMPGYELWREGIWERGWSGLELKYGREREVLAVEKQEGKASARPASQAAMQAPAPDQVEKPVAKASQPAASSAISAPSPQAPETRPPSPKSEPKAPVASAKPAPSTSTTPSAPFNPTYSRKFISAKAPLIPSYDALPPLATLHPDSLILKATRHLAFFPIQGTGGRLGVHPLAKKGRMPNGGQGYLSGGVEIADFAVEPFERAEGARVAVAGEDGAIRVWTVGKDGVEGPGPEPELSLKGHGIDKIVQLAFHPTAKDLLVAATNDHTSASLRFFDLSSGSESRVVPVDTKGIFNFSISPDGALFAIASKDGQVVVLDPRKPDSQRCGKAHDSPRSFQLAWISPTHLVSVGFNRGSQRRINLYSTTSSSVETVHSMMIDISPSVLFPSYDPDTRILYVWGKGERAISAYEVNLDNKTEPISKLPTYTAGEAQMGVAFKGKSEVDVRKVEVMRALRMTGKTIDEVTFSIPRNKPDFFQDDIYVDTVDTEQAVSTAEEWLGGKDAALPYKSLKPDGMTPLSQAPKTTTAAKAKFVPGKDVLSEEEKKRREMDALFNKAKADESSDDEAPIKGLAPPDDDW</sequence>
<dbReference type="SUPFAM" id="SSF50978">
    <property type="entry name" value="WD40 repeat-like"/>
    <property type="match status" value="1"/>
</dbReference>
<dbReference type="GeneID" id="77727621"/>
<feature type="region of interest" description="Disordered" evidence="2">
    <location>
        <begin position="770"/>
        <end position="851"/>
    </location>
</feature>
<dbReference type="InterPro" id="IPR015943">
    <property type="entry name" value="WD40/YVTN_repeat-like_dom_sf"/>
</dbReference>
<dbReference type="Proteomes" id="UP001164286">
    <property type="component" value="Unassembled WGS sequence"/>
</dbReference>
<dbReference type="RefSeq" id="XP_052948330.1">
    <property type="nucleotide sequence ID" value="XM_053088416.1"/>
</dbReference>
<dbReference type="EMBL" id="JAKWFO010000003">
    <property type="protein sequence ID" value="KAI9638553.1"/>
    <property type="molecule type" value="Genomic_DNA"/>
</dbReference>
<dbReference type="SUPFAM" id="SSF101908">
    <property type="entry name" value="Putative isomerase YbhE"/>
    <property type="match status" value="1"/>
</dbReference>
<keyword evidence="4" id="KW-1185">Reference proteome</keyword>
<dbReference type="SUPFAM" id="SSF52540">
    <property type="entry name" value="P-loop containing nucleoside triphosphate hydrolases"/>
    <property type="match status" value="1"/>
</dbReference>
<evidence type="ECO:0000313" key="3">
    <source>
        <dbReference type="EMBL" id="KAI9638553.1"/>
    </source>
</evidence>
<feature type="compositionally biased region" description="Low complexity" evidence="2">
    <location>
        <begin position="798"/>
        <end position="817"/>
    </location>
</feature>
<dbReference type="Gene3D" id="3.40.50.300">
    <property type="entry name" value="P-loop containing nucleotide triphosphate hydrolases"/>
    <property type="match status" value="1"/>
</dbReference>
<feature type="compositionally biased region" description="Low complexity" evidence="2">
    <location>
        <begin position="776"/>
        <end position="790"/>
    </location>
</feature>
<dbReference type="PANTHER" id="PTHR10856">
    <property type="entry name" value="CORONIN"/>
    <property type="match status" value="1"/>
</dbReference>
<dbReference type="InterPro" id="IPR001680">
    <property type="entry name" value="WD40_rpt"/>
</dbReference>
<dbReference type="Pfam" id="PF00400">
    <property type="entry name" value="WD40"/>
    <property type="match status" value="1"/>
</dbReference>
<dbReference type="Gene3D" id="2.130.10.10">
    <property type="entry name" value="YVTN repeat-like/Quinoprotein amine dehydrogenase"/>
    <property type="match status" value="2"/>
</dbReference>
<proteinExistence type="inferred from homology"/>
<comment type="similarity">
    <text evidence="1">Belongs to the WD repeat coronin family.</text>
</comment>
<gene>
    <name evidence="3" type="ORF">MKK02DRAFT_31973</name>
</gene>
<feature type="compositionally biased region" description="Low complexity" evidence="2">
    <location>
        <begin position="31"/>
        <end position="46"/>
    </location>
</feature>
<organism evidence="3 4">
    <name type="scientific">Dioszegia hungarica</name>
    <dbReference type="NCBI Taxonomy" id="4972"/>
    <lineage>
        <taxon>Eukaryota</taxon>
        <taxon>Fungi</taxon>
        <taxon>Dikarya</taxon>
        <taxon>Basidiomycota</taxon>
        <taxon>Agaricomycotina</taxon>
        <taxon>Tremellomycetes</taxon>
        <taxon>Tremellales</taxon>
        <taxon>Bulleribasidiaceae</taxon>
        <taxon>Dioszegia</taxon>
    </lineage>
</organism>
<dbReference type="SMART" id="SM00320">
    <property type="entry name" value="WD40"/>
    <property type="match status" value="4"/>
</dbReference>
<feature type="compositionally biased region" description="Low complexity" evidence="2">
    <location>
        <begin position="829"/>
        <end position="847"/>
    </location>
</feature>
<evidence type="ECO:0000256" key="1">
    <source>
        <dbReference type="ARBA" id="ARBA00009482"/>
    </source>
</evidence>
<dbReference type="SMART" id="SM01167">
    <property type="entry name" value="DUF1900"/>
    <property type="match status" value="2"/>
</dbReference>
<feature type="region of interest" description="Disordered" evidence="2">
    <location>
        <begin position="411"/>
        <end position="478"/>
    </location>
</feature>
<evidence type="ECO:0000256" key="2">
    <source>
        <dbReference type="SAM" id="MobiDB-lite"/>
    </source>
</evidence>
<accession>A0AA38HDU5</accession>
<feature type="compositionally biased region" description="Basic and acidic residues" evidence="2">
    <location>
        <begin position="1272"/>
        <end position="1294"/>
    </location>
</feature>
<dbReference type="PANTHER" id="PTHR10856:SF20">
    <property type="entry name" value="CORONIN-7"/>
    <property type="match status" value="1"/>
</dbReference>
<feature type="region of interest" description="Disordered" evidence="2">
    <location>
        <begin position="1272"/>
        <end position="1312"/>
    </location>
</feature>
<dbReference type="InterPro" id="IPR015505">
    <property type="entry name" value="Coronin"/>
</dbReference>
<evidence type="ECO:0000313" key="4">
    <source>
        <dbReference type="Proteomes" id="UP001164286"/>
    </source>
</evidence>
<dbReference type="InterPro" id="IPR036322">
    <property type="entry name" value="WD40_repeat_dom_sf"/>
</dbReference>
<dbReference type="Pfam" id="PF16300">
    <property type="entry name" value="WD40_4"/>
    <property type="match status" value="2"/>
</dbReference>
<name>A0AA38HDU5_9TREE</name>
<feature type="region of interest" description="Disordered" evidence="2">
    <location>
        <begin position="22"/>
        <end position="46"/>
    </location>
</feature>